<dbReference type="GO" id="GO:0030496">
    <property type="term" value="C:midbody"/>
    <property type="evidence" value="ECO:0007669"/>
    <property type="project" value="TreeGrafter"/>
</dbReference>
<dbReference type="InterPro" id="IPR000719">
    <property type="entry name" value="Prot_kinase_dom"/>
</dbReference>
<dbReference type="GO" id="GO:0007094">
    <property type="term" value="P:mitotic spindle assembly checkpoint signaling"/>
    <property type="evidence" value="ECO:0007669"/>
    <property type="project" value="InterPro"/>
</dbReference>
<organism evidence="3 4">
    <name type="scientific">Eublepharis macularius</name>
    <name type="common">Leopard gecko</name>
    <name type="synonym">Cyrtodactylus macularius</name>
    <dbReference type="NCBI Taxonomy" id="481883"/>
    <lineage>
        <taxon>Eukaryota</taxon>
        <taxon>Metazoa</taxon>
        <taxon>Chordata</taxon>
        <taxon>Craniata</taxon>
        <taxon>Vertebrata</taxon>
        <taxon>Euteleostomi</taxon>
        <taxon>Lepidosauria</taxon>
        <taxon>Squamata</taxon>
        <taxon>Bifurcata</taxon>
        <taxon>Gekkota</taxon>
        <taxon>Eublepharidae</taxon>
        <taxon>Eublepharinae</taxon>
        <taxon>Eublepharis</taxon>
    </lineage>
</organism>
<dbReference type="SUPFAM" id="SSF56112">
    <property type="entry name" value="Protein kinase-like (PK-like)"/>
    <property type="match status" value="1"/>
</dbReference>
<dbReference type="InterPro" id="IPR011009">
    <property type="entry name" value="Kinase-like_dom_sf"/>
</dbReference>
<feature type="region of interest" description="Disordered" evidence="1">
    <location>
        <begin position="463"/>
        <end position="483"/>
    </location>
</feature>
<dbReference type="GO" id="GO:0008608">
    <property type="term" value="P:attachment of spindle microtubules to kinetochore"/>
    <property type="evidence" value="ECO:0007669"/>
    <property type="project" value="InterPro"/>
</dbReference>
<feature type="compositionally biased region" description="Polar residues" evidence="1">
    <location>
        <begin position="474"/>
        <end position="483"/>
    </location>
</feature>
<dbReference type="PROSITE" id="PS50011">
    <property type="entry name" value="PROTEIN_KINASE_DOM"/>
    <property type="match status" value="1"/>
</dbReference>
<feature type="region of interest" description="Disordered" evidence="1">
    <location>
        <begin position="868"/>
        <end position="888"/>
    </location>
</feature>
<dbReference type="GO" id="GO:0051306">
    <property type="term" value="P:mitotic sister chromatid separation"/>
    <property type="evidence" value="ECO:0007669"/>
    <property type="project" value="InterPro"/>
</dbReference>
<dbReference type="CTD" id="56155"/>
<dbReference type="InterPro" id="IPR039339">
    <property type="entry name" value="Tex14"/>
</dbReference>
<dbReference type="GO" id="GO:0000776">
    <property type="term" value="C:kinetochore"/>
    <property type="evidence" value="ECO:0007669"/>
    <property type="project" value="TreeGrafter"/>
</dbReference>
<dbReference type="RefSeq" id="XP_054857632.1">
    <property type="nucleotide sequence ID" value="XM_055001657.1"/>
</dbReference>
<keyword evidence="4" id="KW-0418">Kinase</keyword>
<feature type="compositionally biased region" description="Basic and acidic residues" evidence="1">
    <location>
        <begin position="518"/>
        <end position="532"/>
    </location>
</feature>
<sequence length="998" mass="112051">MSAAKEISIQILEFIQRCTAHMQGTLLNYTLLHKVCSPQDLVYNPSRFGGITQGRYNSPLGRFLKGSNTSEKCKQFGRTFSFGFGKFYLSGSKQLGYLSSLPLITDKELFQADDERSFSFPAGPYMNMTNLMWGVTRVTVKELNLKPHRNCSKLHLADLLLAEKEFSSKLRHPHLLLLMAECLSSDLERTRLVYERVNFGSLYNILHERRSEFPVVHIETIVRLLLQVTEALRYLHLHGFVHRTVSSYAVLIVTTGEARLSNLEYMIESKDGGEHSNLTRVPISSQLFKWCAPEVILEKSPTAKSDIYSFCAVIQEALTDTVPWEGIKSSLIKDHIISGQSLETDARLPKVYYDTVKIGLEYRKKDRAINLEDIRYILQNDLKDLIESHRNCPCEGFSIPNSESHHNINICFPSTLDLRVKTPKPQGEETAQVVRSFTVSRCAVSAPVLEAATLSKVESAVQGAKSSPVWDTAPQPQGDTSSMDDSLCSFEINEIYTHCPELCEGSIEEEESAGLDSESQRKKQIASEDRTKVPSPPAKILNRCMSFSEDDSSSDPEAEHIKNLSDASESCLVTEASQSINEAEASCSNWDRLYSKCVSDLNTCKNLMCQFSDAVDRIKELDVLDANRKQPLVGNQRQPCYVPCPLEEAYLKRTEEALKNIKGPYTGDKALLWKAVGPSSKFYIPPPLRISGMLRPLGIHHFQTKENECKNENRSQEATFQNDFGSDSAKIAKDIGAAEPDCQLLYPSISTRRERMVSLQPLRGSESSSAGDGIKETARISQKPVSEIRDALLRSEEREGDRMRRMAQSEWTQEVSQMASKAVSGQLDLLVQYRPNKWTSETENTESTLESSCNRAWIKACQQRAQEWPQAEKERGDQRQVCSTEGRNSQLSANEAQTECDTTLCKNLAISVSVEDLCRVQPEELCCSLSSSPDVSEEFLTPDSDNFFCSSAPQENSELENSSLEEKEDLEIFQEVCKEEEFSLHAGQLALFIPAVPE</sequence>
<dbReference type="Proteomes" id="UP001190640">
    <property type="component" value="Chromosome 17"/>
</dbReference>
<reference evidence="4" key="1">
    <citation type="submission" date="2025-08" db="UniProtKB">
        <authorList>
            <consortium name="RefSeq"/>
        </authorList>
    </citation>
    <scope>IDENTIFICATION</scope>
    <source>
        <tissue evidence="4">Blood</tissue>
    </source>
</reference>
<evidence type="ECO:0000313" key="4">
    <source>
        <dbReference type="RefSeq" id="XP_054857632.1"/>
    </source>
</evidence>
<dbReference type="GeneID" id="129344778"/>
<dbReference type="AlphaFoldDB" id="A0AA97KJY2"/>
<dbReference type="FunFam" id="1.10.510.10:FF:000428">
    <property type="entry name" value="inactive serine/threonine-protein kinase TEX14 isoform X1"/>
    <property type="match status" value="1"/>
</dbReference>
<keyword evidence="3" id="KW-1185">Reference proteome</keyword>
<evidence type="ECO:0000256" key="1">
    <source>
        <dbReference type="SAM" id="MobiDB-lite"/>
    </source>
</evidence>
<protein>
    <submittedName>
        <fullName evidence="4">Inactive serine/threonine-protein kinase TEX14</fullName>
    </submittedName>
</protein>
<evidence type="ECO:0000259" key="2">
    <source>
        <dbReference type="PROSITE" id="PS50011"/>
    </source>
</evidence>
<gene>
    <name evidence="4" type="primary">TEX14</name>
</gene>
<dbReference type="InterPro" id="IPR001245">
    <property type="entry name" value="Ser-Thr/Tyr_kinase_cat_dom"/>
</dbReference>
<dbReference type="GO" id="GO:0043063">
    <property type="term" value="P:intercellular bridge organization"/>
    <property type="evidence" value="ECO:0007669"/>
    <property type="project" value="InterPro"/>
</dbReference>
<accession>A0AA97KJY2</accession>
<dbReference type="PANTHER" id="PTHR23060">
    <property type="entry name" value="TESTIS EXPRESSED GENE 14"/>
    <property type="match status" value="1"/>
</dbReference>
<dbReference type="GO" id="GO:0004672">
    <property type="term" value="F:protein kinase activity"/>
    <property type="evidence" value="ECO:0007669"/>
    <property type="project" value="InterPro"/>
</dbReference>
<feature type="region of interest" description="Disordered" evidence="1">
    <location>
        <begin position="508"/>
        <end position="538"/>
    </location>
</feature>
<dbReference type="Gene3D" id="1.10.510.10">
    <property type="entry name" value="Transferase(Phosphotransferase) domain 1"/>
    <property type="match status" value="1"/>
</dbReference>
<dbReference type="GO" id="GO:0005524">
    <property type="term" value="F:ATP binding"/>
    <property type="evidence" value="ECO:0007669"/>
    <property type="project" value="InterPro"/>
</dbReference>
<keyword evidence="4" id="KW-0808">Transferase</keyword>
<dbReference type="KEGG" id="emc:129344778"/>
<proteinExistence type="predicted"/>
<name>A0AA97KJY2_EUBMA</name>
<dbReference type="GO" id="GO:0045171">
    <property type="term" value="C:intercellular bridge"/>
    <property type="evidence" value="ECO:0007669"/>
    <property type="project" value="TreeGrafter"/>
</dbReference>
<feature type="domain" description="Protein kinase" evidence="2">
    <location>
        <begin position="73"/>
        <end position="379"/>
    </location>
</feature>
<dbReference type="Pfam" id="PF07714">
    <property type="entry name" value="PK_Tyr_Ser-Thr"/>
    <property type="match status" value="1"/>
</dbReference>
<evidence type="ECO:0000313" key="3">
    <source>
        <dbReference type="Proteomes" id="UP001190640"/>
    </source>
</evidence>
<dbReference type="GO" id="GO:0007140">
    <property type="term" value="P:male meiotic nuclear division"/>
    <property type="evidence" value="ECO:0007669"/>
    <property type="project" value="InterPro"/>
</dbReference>
<dbReference type="PANTHER" id="PTHR23060:SF3">
    <property type="entry name" value="TESTIS EXPRESSED 14, INTERCELLULAR BRIDGE FORMING FACTOR"/>
    <property type="match status" value="1"/>
</dbReference>